<dbReference type="EMBL" id="REGN01013267">
    <property type="protein sequence ID" value="RMZ94145.1"/>
    <property type="molecule type" value="Genomic_DNA"/>
</dbReference>
<organism evidence="1 2">
    <name type="scientific">Brachionus plicatilis</name>
    <name type="common">Marine rotifer</name>
    <name type="synonym">Brachionus muelleri</name>
    <dbReference type="NCBI Taxonomy" id="10195"/>
    <lineage>
        <taxon>Eukaryota</taxon>
        <taxon>Metazoa</taxon>
        <taxon>Spiralia</taxon>
        <taxon>Gnathifera</taxon>
        <taxon>Rotifera</taxon>
        <taxon>Eurotatoria</taxon>
        <taxon>Monogononta</taxon>
        <taxon>Pseudotrocha</taxon>
        <taxon>Ploima</taxon>
        <taxon>Brachionidae</taxon>
        <taxon>Brachionus</taxon>
    </lineage>
</organism>
<dbReference type="AlphaFoldDB" id="A0A3M7P504"/>
<proteinExistence type="predicted"/>
<dbReference type="Proteomes" id="UP000276133">
    <property type="component" value="Unassembled WGS sequence"/>
</dbReference>
<comment type="caution">
    <text evidence="1">The sequence shown here is derived from an EMBL/GenBank/DDBJ whole genome shotgun (WGS) entry which is preliminary data.</text>
</comment>
<name>A0A3M7P504_BRAPC</name>
<gene>
    <name evidence="1" type="ORF">BpHYR1_019635</name>
</gene>
<sequence length="100" mass="12190">MFPKMHVKHISKNTQPKKFKSIFFHGMTMRFKYLKNNYSQNLDPEEGHFWSKRVDQKFVYFLLRKTMRFNLKTNYANVTWCSILNQCWAHDNGGHWTINI</sequence>
<accession>A0A3M7P504</accession>
<evidence type="ECO:0000313" key="2">
    <source>
        <dbReference type="Proteomes" id="UP000276133"/>
    </source>
</evidence>
<keyword evidence="2" id="KW-1185">Reference proteome</keyword>
<protein>
    <submittedName>
        <fullName evidence="1">Uncharacterized protein</fullName>
    </submittedName>
</protein>
<reference evidence="1 2" key="1">
    <citation type="journal article" date="2018" name="Sci. Rep.">
        <title>Genomic signatures of local adaptation to the degree of environmental predictability in rotifers.</title>
        <authorList>
            <person name="Franch-Gras L."/>
            <person name="Hahn C."/>
            <person name="Garcia-Roger E.M."/>
            <person name="Carmona M.J."/>
            <person name="Serra M."/>
            <person name="Gomez A."/>
        </authorList>
    </citation>
    <scope>NUCLEOTIDE SEQUENCE [LARGE SCALE GENOMIC DNA]</scope>
    <source>
        <strain evidence="1">HYR1</strain>
    </source>
</reference>
<evidence type="ECO:0000313" key="1">
    <source>
        <dbReference type="EMBL" id="RMZ94145.1"/>
    </source>
</evidence>